<dbReference type="AlphaFoldDB" id="A0AAD5JPD6"/>
<proteinExistence type="predicted"/>
<keyword evidence="1" id="KW-0472">Membrane</keyword>
<protein>
    <submittedName>
        <fullName evidence="2">Uncharacterized protein</fullName>
    </submittedName>
</protein>
<accession>A0AAD5JPD6</accession>
<dbReference type="EMBL" id="JAIXMP010000041">
    <property type="protein sequence ID" value="KAI9247670.1"/>
    <property type="molecule type" value="Genomic_DNA"/>
</dbReference>
<keyword evidence="1" id="KW-0812">Transmembrane</keyword>
<organism evidence="2 3">
    <name type="scientific">Phascolomyces articulosus</name>
    <dbReference type="NCBI Taxonomy" id="60185"/>
    <lineage>
        <taxon>Eukaryota</taxon>
        <taxon>Fungi</taxon>
        <taxon>Fungi incertae sedis</taxon>
        <taxon>Mucoromycota</taxon>
        <taxon>Mucoromycotina</taxon>
        <taxon>Mucoromycetes</taxon>
        <taxon>Mucorales</taxon>
        <taxon>Lichtheimiaceae</taxon>
        <taxon>Phascolomyces</taxon>
    </lineage>
</organism>
<sequence length="147" mass="16824">MILKNQRLYKTLLKIYLNKWDCLGYGTNFSCILRGYFTAINRNLIKSVLQLKLQFSYVFVTIPKKTRFLKKLPSDIWAKGCFIMTITIVKEYFNDLNHAITTKATVTIVLVAAITATLCVQPLPLLLALGYVLIEQKRSLLGLQYKG</sequence>
<evidence type="ECO:0000313" key="2">
    <source>
        <dbReference type="EMBL" id="KAI9247670.1"/>
    </source>
</evidence>
<reference evidence="2" key="1">
    <citation type="journal article" date="2022" name="IScience">
        <title>Evolution of zygomycete secretomes and the origins of terrestrial fungal ecologies.</title>
        <authorList>
            <person name="Chang Y."/>
            <person name="Wang Y."/>
            <person name="Mondo S."/>
            <person name="Ahrendt S."/>
            <person name="Andreopoulos W."/>
            <person name="Barry K."/>
            <person name="Beard J."/>
            <person name="Benny G.L."/>
            <person name="Blankenship S."/>
            <person name="Bonito G."/>
            <person name="Cuomo C."/>
            <person name="Desiro A."/>
            <person name="Gervers K.A."/>
            <person name="Hundley H."/>
            <person name="Kuo A."/>
            <person name="LaButti K."/>
            <person name="Lang B.F."/>
            <person name="Lipzen A."/>
            <person name="O'Donnell K."/>
            <person name="Pangilinan J."/>
            <person name="Reynolds N."/>
            <person name="Sandor L."/>
            <person name="Smith M.E."/>
            <person name="Tsang A."/>
            <person name="Grigoriev I.V."/>
            <person name="Stajich J.E."/>
            <person name="Spatafora J.W."/>
        </authorList>
    </citation>
    <scope>NUCLEOTIDE SEQUENCE</scope>
    <source>
        <strain evidence="2">RSA 2281</strain>
    </source>
</reference>
<keyword evidence="3" id="KW-1185">Reference proteome</keyword>
<comment type="caution">
    <text evidence="2">The sequence shown here is derived from an EMBL/GenBank/DDBJ whole genome shotgun (WGS) entry which is preliminary data.</text>
</comment>
<keyword evidence="1" id="KW-1133">Transmembrane helix</keyword>
<dbReference type="Proteomes" id="UP001209540">
    <property type="component" value="Unassembled WGS sequence"/>
</dbReference>
<evidence type="ECO:0000313" key="3">
    <source>
        <dbReference type="Proteomes" id="UP001209540"/>
    </source>
</evidence>
<evidence type="ECO:0000256" key="1">
    <source>
        <dbReference type="SAM" id="Phobius"/>
    </source>
</evidence>
<feature type="transmembrane region" description="Helical" evidence="1">
    <location>
        <begin position="105"/>
        <end position="134"/>
    </location>
</feature>
<gene>
    <name evidence="2" type="ORF">BDA99DRAFT_542805</name>
</gene>
<name>A0AAD5JPD6_9FUNG</name>
<reference evidence="2" key="2">
    <citation type="submission" date="2023-02" db="EMBL/GenBank/DDBJ databases">
        <authorList>
            <consortium name="DOE Joint Genome Institute"/>
            <person name="Mondo S.J."/>
            <person name="Chang Y."/>
            <person name="Wang Y."/>
            <person name="Ahrendt S."/>
            <person name="Andreopoulos W."/>
            <person name="Barry K."/>
            <person name="Beard J."/>
            <person name="Benny G.L."/>
            <person name="Blankenship S."/>
            <person name="Bonito G."/>
            <person name="Cuomo C."/>
            <person name="Desiro A."/>
            <person name="Gervers K.A."/>
            <person name="Hundley H."/>
            <person name="Kuo A."/>
            <person name="LaButti K."/>
            <person name="Lang B.F."/>
            <person name="Lipzen A."/>
            <person name="O'Donnell K."/>
            <person name="Pangilinan J."/>
            <person name="Reynolds N."/>
            <person name="Sandor L."/>
            <person name="Smith M.W."/>
            <person name="Tsang A."/>
            <person name="Grigoriev I.V."/>
            <person name="Stajich J.E."/>
            <person name="Spatafora J.W."/>
        </authorList>
    </citation>
    <scope>NUCLEOTIDE SEQUENCE</scope>
    <source>
        <strain evidence="2">RSA 2281</strain>
    </source>
</reference>